<feature type="compositionally biased region" description="Polar residues" evidence="1">
    <location>
        <begin position="59"/>
        <end position="69"/>
    </location>
</feature>
<dbReference type="PROSITE" id="PS51257">
    <property type="entry name" value="PROKAR_LIPOPROTEIN"/>
    <property type="match status" value="1"/>
</dbReference>
<dbReference type="InParanoid" id="A0A409VIE0"/>
<comment type="caution">
    <text evidence="3">The sequence shown here is derived from an EMBL/GenBank/DDBJ whole genome shotgun (WGS) entry which is preliminary data.</text>
</comment>
<keyword evidence="2" id="KW-0812">Transmembrane</keyword>
<evidence type="ECO:0000313" key="3">
    <source>
        <dbReference type="EMBL" id="PPQ66018.1"/>
    </source>
</evidence>
<evidence type="ECO:0000256" key="1">
    <source>
        <dbReference type="SAM" id="MobiDB-lite"/>
    </source>
</evidence>
<feature type="region of interest" description="Disordered" evidence="1">
    <location>
        <begin position="50"/>
        <end position="69"/>
    </location>
</feature>
<gene>
    <name evidence="3" type="ORF">CVT26_010774</name>
</gene>
<protein>
    <submittedName>
        <fullName evidence="3">Uncharacterized protein</fullName>
    </submittedName>
</protein>
<keyword evidence="2" id="KW-0472">Membrane</keyword>
<evidence type="ECO:0000313" key="4">
    <source>
        <dbReference type="Proteomes" id="UP000284706"/>
    </source>
</evidence>
<feature type="transmembrane region" description="Helical" evidence="2">
    <location>
        <begin position="16"/>
        <end position="39"/>
    </location>
</feature>
<feature type="region of interest" description="Disordered" evidence="1">
    <location>
        <begin position="197"/>
        <end position="250"/>
    </location>
</feature>
<dbReference type="OrthoDB" id="3265603at2759"/>
<name>A0A409VIE0_9AGAR</name>
<organism evidence="3 4">
    <name type="scientific">Gymnopilus dilepis</name>
    <dbReference type="NCBI Taxonomy" id="231916"/>
    <lineage>
        <taxon>Eukaryota</taxon>
        <taxon>Fungi</taxon>
        <taxon>Dikarya</taxon>
        <taxon>Basidiomycota</taxon>
        <taxon>Agaricomycotina</taxon>
        <taxon>Agaricomycetes</taxon>
        <taxon>Agaricomycetidae</taxon>
        <taxon>Agaricales</taxon>
        <taxon>Agaricineae</taxon>
        <taxon>Hymenogastraceae</taxon>
        <taxon>Gymnopilus</taxon>
    </lineage>
</organism>
<feature type="region of interest" description="Disordered" evidence="1">
    <location>
        <begin position="88"/>
        <end position="154"/>
    </location>
</feature>
<dbReference type="EMBL" id="NHYE01005640">
    <property type="protein sequence ID" value="PPQ66018.1"/>
    <property type="molecule type" value="Genomic_DNA"/>
</dbReference>
<keyword evidence="4" id="KW-1185">Reference proteome</keyword>
<evidence type="ECO:0000256" key="2">
    <source>
        <dbReference type="SAM" id="Phobius"/>
    </source>
</evidence>
<dbReference type="AlphaFoldDB" id="A0A409VIE0"/>
<sequence length="264" mass="28239">MLSAREVPKINGSASAFIALVVILVLIIIIACSATVYLLREDMTGQDQEALTREVPSRGQYQLSGSQAGSVYQKSSKNWLTNLLRAPVPRRPNSQVRSDKSRSGRGQGWLQAGNGADWDSPSPNQKLGASMRLTEQDLSSSPSPRSSNVGSLPRSHFYSSMSEASSSVRFDPNAIRGLSYGDASNHVSRSIIPSIRSHMYSPPSSPPLSASPNGTSRAAIASSPEPMERSLSADSLDIEGVSTTTSTRPPLRTFEGGTKFIEGL</sequence>
<dbReference type="Proteomes" id="UP000284706">
    <property type="component" value="Unassembled WGS sequence"/>
</dbReference>
<accession>A0A409VIE0</accession>
<keyword evidence="2" id="KW-1133">Transmembrane helix</keyword>
<proteinExistence type="predicted"/>
<reference evidence="3 4" key="1">
    <citation type="journal article" date="2018" name="Evol. Lett.">
        <title>Horizontal gene cluster transfer increased hallucinogenic mushroom diversity.</title>
        <authorList>
            <person name="Reynolds H.T."/>
            <person name="Vijayakumar V."/>
            <person name="Gluck-Thaler E."/>
            <person name="Korotkin H.B."/>
            <person name="Matheny P.B."/>
            <person name="Slot J.C."/>
        </authorList>
    </citation>
    <scope>NUCLEOTIDE SEQUENCE [LARGE SCALE GENOMIC DNA]</scope>
    <source>
        <strain evidence="3 4">SRW20</strain>
    </source>
</reference>